<dbReference type="PANTHER" id="PTHR42788">
    <property type="entry name" value="TAURINE IMPORT ATP-BINDING PROTEIN-RELATED"/>
    <property type="match status" value="1"/>
</dbReference>
<organism evidence="5 6">
    <name type="scientific">Paenibacillus eucommiae</name>
    <dbReference type="NCBI Taxonomy" id="1355755"/>
    <lineage>
        <taxon>Bacteria</taxon>
        <taxon>Bacillati</taxon>
        <taxon>Bacillota</taxon>
        <taxon>Bacilli</taxon>
        <taxon>Bacillales</taxon>
        <taxon>Paenibacillaceae</taxon>
        <taxon>Paenibacillus</taxon>
    </lineage>
</organism>
<dbReference type="InterPro" id="IPR003439">
    <property type="entry name" value="ABC_transporter-like_ATP-bd"/>
</dbReference>
<name>A0ABS4J7P5_9BACL</name>
<dbReference type="SUPFAM" id="SSF52540">
    <property type="entry name" value="P-loop containing nucleoside triphosphate hydrolases"/>
    <property type="match status" value="1"/>
</dbReference>
<dbReference type="PROSITE" id="PS50893">
    <property type="entry name" value="ABC_TRANSPORTER_2"/>
    <property type="match status" value="1"/>
</dbReference>
<dbReference type="InterPro" id="IPR050166">
    <property type="entry name" value="ABC_transporter_ATP-bind"/>
</dbReference>
<evidence type="ECO:0000259" key="4">
    <source>
        <dbReference type="PROSITE" id="PS50893"/>
    </source>
</evidence>
<dbReference type="CDD" id="cd03293">
    <property type="entry name" value="ABC_NrtD_SsuB_transporters"/>
    <property type="match status" value="1"/>
</dbReference>
<proteinExistence type="predicted"/>
<comment type="caution">
    <text evidence="5">The sequence shown here is derived from an EMBL/GenBank/DDBJ whole genome shotgun (WGS) entry which is preliminary data.</text>
</comment>
<keyword evidence="6" id="KW-1185">Reference proteome</keyword>
<dbReference type="InterPro" id="IPR027417">
    <property type="entry name" value="P-loop_NTPase"/>
</dbReference>
<evidence type="ECO:0000256" key="2">
    <source>
        <dbReference type="ARBA" id="ARBA00022741"/>
    </source>
</evidence>
<keyword evidence="1" id="KW-0813">Transport</keyword>
<dbReference type="Gene3D" id="3.40.50.300">
    <property type="entry name" value="P-loop containing nucleotide triphosphate hydrolases"/>
    <property type="match status" value="1"/>
</dbReference>
<dbReference type="SMART" id="SM00382">
    <property type="entry name" value="AAA"/>
    <property type="match status" value="1"/>
</dbReference>
<reference evidence="5 6" key="1">
    <citation type="submission" date="2021-03" db="EMBL/GenBank/DDBJ databases">
        <title>Genomic Encyclopedia of Type Strains, Phase IV (KMG-IV): sequencing the most valuable type-strain genomes for metagenomic binning, comparative biology and taxonomic classification.</title>
        <authorList>
            <person name="Goeker M."/>
        </authorList>
    </citation>
    <scope>NUCLEOTIDE SEQUENCE [LARGE SCALE GENOMIC DNA]</scope>
    <source>
        <strain evidence="5 6">DSM 26048</strain>
    </source>
</reference>
<dbReference type="Proteomes" id="UP001519287">
    <property type="component" value="Unassembled WGS sequence"/>
</dbReference>
<evidence type="ECO:0000256" key="1">
    <source>
        <dbReference type="ARBA" id="ARBA00022448"/>
    </source>
</evidence>
<dbReference type="Pfam" id="PF00005">
    <property type="entry name" value="ABC_tran"/>
    <property type="match status" value="1"/>
</dbReference>
<dbReference type="InterPro" id="IPR003593">
    <property type="entry name" value="AAA+_ATPase"/>
</dbReference>
<sequence>MNMLSIDLQQVSLSYPARNKRTEVLKDIQLRVTEGEFISVLGPSGCGKTSLLRLIAGYERPTSGEVHIFGRKHTEPNADVGVVFQHANLFPWLNVRSNVEFGLVMRGLSKAERRAAAAYHIEQVGLTPYASMLPYQLSGGMKQRTAIARSLVMDPRLILMDEPFAALDAITREGLQAQLRSIWLRTGKTIFFITHDVDEALLLSSRILVMNGSSESGIMLDFNNPLHSGTEASLSQGFSHIRKHHDYAELRESLVQALRVL</sequence>
<accession>A0ABS4J7P5</accession>
<keyword evidence="3 5" id="KW-0067">ATP-binding</keyword>
<dbReference type="RefSeq" id="WP_209977757.1">
    <property type="nucleotide sequence ID" value="NZ_JAGGLB010000040.1"/>
</dbReference>
<evidence type="ECO:0000256" key="3">
    <source>
        <dbReference type="ARBA" id="ARBA00022840"/>
    </source>
</evidence>
<feature type="domain" description="ABC transporter" evidence="4">
    <location>
        <begin position="6"/>
        <end position="237"/>
    </location>
</feature>
<evidence type="ECO:0000313" key="6">
    <source>
        <dbReference type="Proteomes" id="UP001519287"/>
    </source>
</evidence>
<gene>
    <name evidence="5" type="ORF">J2Z66_007494</name>
</gene>
<dbReference type="GO" id="GO:0005524">
    <property type="term" value="F:ATP binding"/>
    <property type="evidence" value="ECO:0007669"/>
    <property type="project" value="UniProtKB-KW"/>
</dbReference>
<dbReference type="EMBL" id="JAGGLB010000040">
    <property type="protein sequence ID" value="MBP1995852.1"/>
    <property type="molecule type" value="Genomic_DNA"/>
</dbReference>
<keyword evidence="2" id="KW-0547">Nucleotide-binding</keyword>
<evidence type="ECO:0000313" key="5">
    <source>
        <dbReference type="EMBL" id="MBP1995852.1"/>
    </source>
</evidence>
<protein>
    <submittedName>
        <fullName evidence="5">NitT/TauT family transport system ATP-binding protein/taurine transport system ATP-binding protein</fullName>
    </submittedName>
</protein>
<dbReference type="PANTHER" id="PTHR42788:SF13">
    <property type="entry name" value="ALIPHATIC SULFONATES IMPORT ATP-BINDING PROTEIN SSUB"/>
    <property type="match status" value="1"/>
</dbReference>